<keyword evidence="2" id="KW-0812">Transmembrane</keyword>
<keyword evidence="2" id="KW-0472">Membrane</keyword>
<evidence type="ECO:0000313" key="4">
    <source>
        <dbReference type="Proteomes" id="UP001597139"/>
    </source>
</evidence>
<dbReference type="InterPro" id="IPR058283">
    <property type="entry name" value="DUF7977"/>
</dbReference>
<dbReference type="AlphaFoldDB" id="A0ABD6BSS5"/>
<keyword evidence="2" id="KW-1133">Transmembrane helix</keyword>
<dbReference type="RefSeq" id="WP_267647881.1">
    <property type="nucleotide sequence ID" value="NZ_JANHGR010000002.1"/>
</dbReference>
<sequence length="94" mass="9682">MSSENASGDDAYVHTPDSVEDPADDASADETESGGPSGPLLVGVVTLATLVIPGVIYLYPTLLADHVPFLVAMLALPFIPALLLGGMGVWAMKE</sequence>
<evidence type="ECO:0008006" key="5">
    <source>
        <dbReference type="Google" id="ProtNLM"/>
    </source>
</evidence>
<evidence type="ECO:0000256" key="2">
    <source>
        <dbReference type="SAM" id="Phobius"/>
    </source>
</evidence>
<evidence type="ECO:0000256" key="1">
    <source>
        <dbReference type="SAM" id="MobiDB-lite"/>
    </source>
</evidence>
<proteinExistence type="predicted"/>
<reference evidence="3 4" key="1">
    <citation type="journal article" date="2019" name="Int. J. Syst. Evol. Microbiol.">
        <title>The Global Catalogue of Microorganisms (GCM) 10K type strain sequencing project: providing services to taxonomists for standard genome sequencing and annotation.</title>
        <authorList>
            <consortium name="The Broad Institute Genomics Platform"/>
            <consortium name="The Broad Institute Genome Sequencing Center for Infectious Disease"/>
            <person name="Wu L."/>
            <person name="Ma J."/>
        </authorList>
    </citation>
    <scope>NUCLEOTIDE SEQUENCE [LARGE SCALE GENOMIC DNA]</scope>
    <source>
        <strain evidence="3 4">CGMCC 1.12859</strain>
    </source>
</reference>
<feature type="region of interest" description="Disordered" evidence="1">
    <location>
        <begin position="1"/>
        <end position="38"/>
    </location>
</feature>
<feature type="transmembrane region" description="Helical" evidence="2">
    <location>
        <begin position="40"/>
        <end position="59"/>
    </location>
</feature>
<dbReference type="Pfam" id="PF25932">
    <property type="entry name" value="DUF7977"/>
    <property type="match status" value="1"/>
</dbReference>
<organism evidence="3 4">
    <name type="scientific">Halolamina litorea</name>
    <dbReference type="NCBI Taxonomy" id="1515593"/>
    <lineage>
        <taxon>Archaea</taxon>
        <taxon>Methanobacteriati</taxon>
        <taxon>Methanobacteriota</taxon>
        <taxon>Stenosarchaea group</taxon>
        <taxon>Halobacteria</taxon>
        <taxon>Halobacteriales</taxon>
        <taxon>Haloferacaceae</taxon>
    </lineage>
</organism>
<comment type="caution">
    <text evidence="3">The sequence shown here is derived from an EMBL/GenBank/DDBJ whole genome shotgun (WGS) entry which is preliminary data.</text>
</comment>
<gene>
    <name evidence="3" type="ORF">ACFSAU_11600</name>
</gene>
<dbReference type="EMBL" id="JBHUCZ010000010">
    <property type="protein sequence ID" value="MFD1568139.1"/>
    <property type="molecule type" value="Genomic_DNA"/>
</dbReference>
<dbReference type="Proteomes" id="UP001597139">
    <property type="component" value="Unassembled WGS sequence"/>
</dbReference>
<feature type="compositionally biased region" description="Acidic residues" evidence="1">
    <location>
        <begin position="18"/>
        <end position="32"/>
    </location>
</feature>
<evidence type="ECO:0000313" key="3">
    <source>
        <dbReference type="EMBL" id="MFD1568139.1"/>
    </source>
</evidence>
<accession>A0ABD6BSS5</accession>
<protein>
    <recommendedName>
        <fullName evidence="5">Cox cluster protein</fullName>
    </recommendedName>
</protein>
<feature type="transmembrane region" description="Helical" evidence="2">
    <location>
        <begin position="71"/>
        <end position="92"/>
    </location>
</feature>
<name>A0ABD6BSS5_9EURY</name>
<keyword evidence="4" id="KW-1185">Reference proteome</keyword>